<comment type="caution">
    <text evidence="2">The sequence shown here is derived from an EMBL/GenBank/DDBJ whole genome shotgun (WGS) entry which is preliminary data.</text>
</comment>
<protein>
    <submittedName>
        <fullName evidence="2">Uncharacterized protein</fullName>
    </submittedName>
</protein>
<dbReference type="EMBL" id="SDIL01000022">
    <property type="protein sequence ID" value="RXK40081.1"/>
    <property type="molecule type" value="Genomic_DNA"/>
</dbReference>
<keyword evidence="3" id="KW-1185">Reference proteome</keyword>
<dbReference type="AlphaFoldDB" id="A0A4Q1BQ72"/>
<gene>
    <name evidence="2" type="ORF">M231_02538</name>
</gene>
<dbReference type="Proteomes" id="UP000289152">
    <property type="component" value="Unassembled WGS sequence"/>
</dbReference>
<organism evidence="2 3">
    <name type="scientific">Tremella mesenterica</name>
    <name type="common">Jelly fungus</name>
    <dbReference type="NCBI Taxonomy" id="5217"/>
    <lineage>
        <taxon>Eukaryota</taxon>
        <taxon>Fungi</taxon>
        <taxon>Dikarya</taxon>
        <taxon>Basidiomycota</taxon>
        <taxon>Agaricomycotina</taxon>
        <taxon>Tremellomycetes</taxon>
        <taxon>Tremellales</taxon>
        <taxon>Tremellaceae</taxon>
        <taxon>Tremella</taxon>
    </lineage>
</organism>
<accession>A0A4Q1BQ72</accession>
<dbReference type="VEuPathDB" id="FungiDB:TREMEDRAFT_61312"/>
<sequence length="189" mass="21322">MNGQQGWNSILGPSGMVRCSSEGDTDRWRVLRDPMSLTTNRRSSVPPDRQYGARCQVIGTGVEIGVEEVDEGYSDEDVDKDSGGFQLRRYSSPPLDFFTGEQLSWADEVTEAEEERQAQMQGGYEEDEGQGLDTISMRMTMMILLRPSMAHLIFSLSIRHKYGISHHKIMTTKNQTTSQLQAVNPSPRW</sequence>
<dbReference type="InParanoid" id="A0A4Q1BQ72"/>
<feature type="region of interest" description="Disordered" evidence="1">
    <location>
        <begin position="1"/>
        <end position="25"/>
    </location>
</feature>
<evidence type="ECO:0000256" key="1">
    <source>
        <dbReference type="SAM" id="MobiDB-lite"/>
    </source>
</evidence>
<evidence type="ECO:0000313" key="3">
    <source>
        <dbReference type="Proteomes" id="UP000289152"/>
    </source>
</evidence>
<proteinExistence type="predicted"/>
<evidence type="ECO:0000313" key="2">
    <source>
        <dbReference type="EMBL" id="RXK40081.1"/>
    </source>
</evidence>
<reference evidence="2 3" key="1">
    <citation type="submission" date="2016-06" db="EMBL/GenBank/DDBJ databases">
        <title>Evolution of pathogenesis and genome organization in the Tremellales.</title>
        <authorList>
            <person name="Cuomo C."/>
            <person name="Litvintseva A."/>
            <person name="Heitman J."/>
            <person name="Chen Y."/>
            <person name="Sun S."/>
            <person name="Springer D."/>
            <person name="Dromer F."/>
            <person name="Young S."/>
            <person name="Zeng Q."/>
            <person name="Chapman S."/>
            <person name="Gujja S."/>
            <person name="Saif S."/>
            <person name="Birren B."/>
        </authorList>
    </citation>
    <scope>NUCLEOTIDE SEQUENCE [LARGE SCALE GENOMIC DNA]</scope>
    <source>
        <strain evidence="2 3">ATCC 28783</strain>
    </source>
</reference>
<name>A0A4Q1BQ72_TREME</name>